<sequence length="212" mass="24233">MSQTVGEILTTLRQWIYQDDLDTFRAELTLFDLPDWYYLNLEHSQAHRLKPETKRLLMGFYGLPASDFERLRTADDLSLAMEQVLTDSVLRHEAELRLAMIKWPDSAQVARRFHGHPDSTDPAAKYSYADLLRFLRTACLERSVVEMAQLLDLPPLIYWQKETGQSPFAPAQLDWLGAMLGTDDLKTYTHATDLATAVRNRNAGGFMTAPLI</sequence>
<dbReference type="OrthoDB" id="2312955at2"/>
<accession>A0A4Q0VKD5</accession>
<protein>
    <submittedName>
        <fullName evidence="1">Uncharacterized protein</fullName>
    </submittedName>
</protein>
<dbReference type="RefSeq" id="WP_129032386.1">
    <property type="nucleotide sequence ID" value="NZ_QXIL01000008.1"/>
</dbReference>
<keyword evidence="2" id="KW-1185">Reference proteome</keyword>
<dbReference type="EMBL" id="QXIL01000008">
    <property type="protein sequence ID" value="RXI78719.1"/>
    <property type="molecule type" value="Genomic_DNA"/>
</dbReference>
<gene>
    <name evidence="1" type="ORF">DXH47_05640</name>
</gene>
<proteinExistence type="predicted"/>
<dbReference type="AlphaFoldDB" id="A0A4Q0VKD5"/>
<comment type="caution">
    <text evidence="1">The sequence shown here is derived from an EMBL/GenBank/DDBJ whole genome shotgun (WGS) entry which is preliminary data.</text>
</comment>
<reference evidence="1 2" key="1">
    <citation type="submission" date="2018-08" db="EMBL/GenBank/DDBJ databases">
        <title>Lactobacillus suantsai sp. nov., isolated from traditional fermented suan-tsai in Taiwan.</title>
        <authorList>
            <person name="Huang C.-H."/>
        </authorList>
    </citation>
    <scope>NUCLEOTIDE SEQUENCE [LARGE SCALE GENOMIC DNA]</scope>
    <source>
        <strain evidence="1 2">BCRC 12945</strain>
    </source>
</reference>
<dbReference type="Proteomes" id="UP000290602">
    <property type="component" value="Unassembled WGS sequence"/>
</dbReference>
<organism evidence="1 2">
    <name type="scientific">Levilactobacillus suantsaii</name>
    <dbReference type="NCBI Taxonomy" id="2292255"/>
    <lineage>
        <taxon>Bacteria</taxon>
        <taxon>Bacillati</taxon>
        <taxon>Bacillota</taxon>
        <taxon>Bacilli</taxon>
        <taxon>Lactobacillales</taxon>
        <taxon>Lactobacillaceae</taxon>
        <taxon>Levilactobacillus</taxon>
    </lineage>
</organism>
<name>A0A4Q0VKD5_9LACO</name>
<evidence type="ECO:0000313" key="2">
    <source>
        <dbReference type="Proteomes" id="UP000290602"/>
    </source>
</evidence>
<evidence type="ECO:0000313" key="1">
    <source>
        <dbReference type="EMBL" id="RXI78719.1"/>
    </source>
</evidence>